<dbReference type="InterPro" id="IPR036388">
    <property type="entry name" value="WH-like_DNA-bd_sf"/>
</dbReference>
<proteinExistence type="predicted"/>
<dbReference type="InterPro" id="IPR036390">
    <property type="entry name" value="WH_DNA-bd_sf"/>
</dbReference>
<evidence type="ECO:0000313" key="2">
    <source>
        <dbReference type="Proteomes" id="UP000332487"/>
    </source>
</evidence>
<reference evidence="1 2" key="1">
    <citation type="journal article" date="2009" name="Genome Biol.">
        <title>Community-wide analysis of microbial genome sequence signatures.</title>
        <authorList>
            <person name="Dick G.J."/>
            <person name="Andersson A.F."/>
            <person name="Baker B.J."/>
            <person name="Simmons S.L."/>
            <person name="Thomas B.C."/>
            <person name="Yelton A.P."/>
            <person name="Banfield J.F."/>
        </authorList>
    </citation>
    <scope>NUCLEOTIDE SEQUENCE [LARGE SCALE GENOMIC DNA]</scope>
    <source>
        <strain evidence="1">ARMAN-2</strain>
    </source>
</reference>
<keyword evidence="2" id="KW-1185">Reference proteome</keyword>
<dbReference type="Gene3D" id="1.10.10.10">
    <property type="entry name" value="Winged helix-like DNA-binding domain superfamily/Winged helix DNA-binding domain"/>
    <property type="match status" value="1"/>
</dbReference>
<dbReference type="SUPFAM" id="SSF46785">
    <property type="entry name" value="Winged helix' DNA-binding domain"/>
    <property type="match status" value="1"/>
</dbReference>
<gene>
    <name evidence="1" type="ORF">UNLARM2_0037</name>
</gene>
<name>C7DG33_MICA2</name>
<dbReference type="EMBL" id="GG697236">
    <property type="protein sequence ID" value="EET90503.1"/>
    <property type="molecule type" value="Genomic_DNA"/>
</dbReference>
<protein>
    <recommendedName>
        <fullName evidence="3">Transcriptional regulator</fullName>
    </recommendedName>
</protein>
<dbReference type="Proteomes" id="UP000332487">
    <property type="component" value="Unassembled WGS sequence"/>
</dbReference>
<reference evidence="1 2" key="2">
    <citation type="journal article" date="2010" name="Proc. Natl. Acad. Sci. U.S.A.">
        <title>Enigmatic, ultrasmall, uncultivated Archaea.</title>
        <authorList>
            <person name="Baker B.J."/>
            <person name="Comolli L.R."/>
            <person name="Dick G.J."/>
            <person name="Hauser L.J."/>
            <person name="Hyatt D."/>
            <person name="Dill B.D."/>
            <person name="Land M.L."/>
            <person name="Verberkmoes N.C."/>
            <person name="Hettich R.L."/>
            <person name="Banfield J.F."/>
        </authorList>
    </citation>
    <scope>NUCLEOTIDE SEQUENCE [LARGE SCALE GENOMIC DNA]</scope>
    <source>
        <strain evidence="1">ARMAN-2</strain>
    </source>
</reference>
<evidence type="ECO:0000313" key="1">
    <source>
        <dbReference type="EMBL" id="EET90503.1"/>
    </source>
</evidence>
<evidence type="ECO:0008006" key="3">
    <source>
        <dbReference type="Google" id="ProtNLM"/>
    </source>
</evidence>
<sequence>MAELNPVEQLVVKALEEMGATKDSSIKTADDITKKCNRPKGLVTNTLVSLTQKGVIKRVAREKAAGYYLVKQ</sequence>
<organism evidence="1 2">
    <name type="scientific">Candidatus Micrarchaeum acidiphilum ARMAN-2</name>
    <dbReference type="NCBI Taxonomy" id="425595"/>
    <lineage>
        <taxon>Archaea</taxon>
        <taxon>Candidatus Micrarchaeota</taxon>
        <taxon>Candidatus Micrarchaeia</taxon>
        <taxon>Candidatus Micrarchaeales</taxon>
        <taxon>Candidatus Micrarchaeaceae</taxon>
        <taxon>Candidatus Micrarchaeum</taxon>
    </lineage>
</organism>
<accession>C7DG33</accession>
<dbReference type="AlphaFoldDB" id="C7DG33"/>